<keyword evidence="3 9" id="KW-0813">Transport</keyword>
<dbReference type="RefSeq" id="WP_094983469.1">
    <property type="nucleotide sequence ID" value="NZ_NHNI01000001.1"/>
</dbReference>
<evidence type="ECO:0000256" key="3">
    <source>
        <dbReference type="ARBA" id="ARBA00022448"/>
    </source>
</evidence>
<organism evidence="13 14">
    <name type="scientific">Cellvibrio mixtus</name>
    <dbReference type="NCBI Taxonomy" id="39650"/>
    <lineage>
        <taxon>Bacteria</taxon>
        <taxon>Pseudomonadati</taxon>
        <taxon>Pseudomonadota</taxon>
        <taxon>Gammaproteobacteria</taxon>
        <taxon>Cellvibrionales</taxon>
        <taxon>Cellvibrionaceae</taxon>
        <taxon>Cellvibrio</taxon>
    </lineage>
</organism>
<evidence type="ECO:0000256" key="5">
    <source>
        <dbReference type="ARBA" id="ARBA00022519"/>
    </source>
</evidence>
<keyword evidence="8 9" id="KW-0472">Membrane</keyword>
<evidence type="ECO:0000256" key="1">
    <source>
        <dbReference type="ARBA" id="ARBA00004377"/>
    </source>
</evidence>
<dbReference type="InterPro" id="IPR058982">
    <property type="entry name" value="Beta-barrel_AprE"/>
</dbReference>
<keyword evidence="5 9" id="KW-0997">Cell inner membrane</keyword>
<keyword evidence="10" id="KW-0175">Coiled coil</keyword>
<dbReference type="AlphaFoldDB" id="A0A266Q6T3"/>
<keyword evidence="6 9" id="KW-0812">Transmembrane</keyword>
<keyword evidence="7 9" id="KW-1133">Transmembrane helix</keyword>
<sequence>MTAVTGAMESLSVANLPQDAGRFVGAGIWVIAVGFLGFITWAALAPLDQGIPVPGTMMIEGQRKTLHHPTGAQVERILVSEGDAVTAGQLLIQMNDTQIRSQAESLRLQLESATAQLARLRAERNQASELVFPADWNGSDDVIQNQRALFSARRVALANTQAVQKETTAALAQQLIAAQESLSGKKRQRQVLAEQLEGIRKLSEKGHVPRNQLLEMERLSAQLDVAVVEEVGRVGQLQRQVQEGHLRQQAIGDEFMRDVYSQLSDTELRVQGLTELYQAARYELDNARIVAPVDGVVTGLAVFTEGGFVAREAQLLDIVPRPQHLLADGRAPVHLVDSLSPGLVVNLMFSAFNQAITPQIPAEVITVSADSLMDNRTGIPYYRVQARVTPEGMKKLAQHQIRPGMPVEMFVKTGERSLLSYLFKPLRDRTRTAMGE</sequence>
<accession>A0A266Q6T3</accession>
<dbReference type="GO" id="GO:0015031">
    <property type="term" value="P:protein transport"/>
    <property type="evidence" value="ECO:0007669"/>
    <property type="project" value="InterPro"/>
</dbReference>
<gene>
    <name evidence="13" type="ORF">CBP51_00660</name>
</gene>
<dbReference type="InterPro" id="IPR050739">
    <property type="entry name" value="MFP"/>
</dbReference>
<evidence type="ECO:0000313" key="14">
    <source>
        <dbReference type="Proteomes" id="UP000216101"/>
    </source>
</evidence>
<evidence type="ECO:0000259" key="12">
    <source>
        <dbReference type="Pfam" id="PF26002"/>
    </source>
</evidence>
<dbReference type="Proteomes" id="UP000216101">
    <property type="component" value="Unassembled WGS sequence"/>
</dbReference>
<evidence type="ECO:0000256" key="7">
    <source>
        <dbReference type="ARBA" id="ARBA00022989"/>
    </source>
</evidence>
<evidence type="ECO:0000256" key="10">
    <source>
        <dbReference type="SAM" id="Coils"/>
    </source>
</evidence>
<comment type="subcellular location">
    <subcellularLocation>
        <location evidence="1 9">Cell inner membrane</location>
        <topology evidence="1 9">Single-pass membrane protein</topology>
    </subcellularLocation>
</comment>
<evidence type="ECO:0000256" key="8">
    <source>
        <dbReference type="ARBA" id="ARBA00023136"/>
    </source>
</evidence>
<evidence type="ECO:0000256" key="2">
    <source>
        <dbReference type="ARBA" id="ARBA00009477"/>
    </source>
</evidence>
<dbReference type="InterPro" id="IPR058781">
    <property type="entry name" value="HH_AprE-like"/>
</dbReference>
<dbReference type="Gene3D" id="2.40.50.100">
    <property type="match status" value="1"/>
</dbReference>
<dbReference type="EMBL" id="NHNI01000001">
    <property type="protein sequence ID" value="OZY85597.1"/>
    <property type="molecule type" value="Genomic_DNA"/>
</dbReference>
<dbReference type="PANTHER" id="PTHR30386:SF17">
    <property type="entry name" value="ALKALINE PROTEASE SECRETION PROTEIN APRE"/>
    <property type="match status" value="1"/>
</dbReference>
<comment type="similarity">
    <text evidence="2 9">Belongs to the membrane fusion protein (MFP) (TC 8.A.1) family.</text>
</comment>
<dbReference type="PANTHER" id="PTHR30386">
    <property type="entry name" value="MEMBRANE FUSION SUBUNIT OF EMRAB-TOLC MULTIDRUG EFFLUX PUMP"/>
    <property type="match status" value="1"/>
</dbReference>
<feature type="domain" description="AprE-like long alpha-helical hairpin" evidence="11">
    <location>
        <begin position="100"/>
        <end position="282"/>
    </location>
</feature>
<dbReference type="PRINTS" id="PR01490">
    <property type="entry name" value="RTXTOXIND"/>
</dbReference>
<dbReference type="Pfam" id="PF25994">
    <property type="entry name" value="HH_AprE"/>
    <property type="match status" value="1"/>
</dbReference>
<evidence type="ECO:0000256" key="4">
    <source>
        <dbReference type="ARBA" id="ARBA00022475"/>
    </source>
</evidence>
<keyword evidence="14" id="KW-1185">Reference proteome</keyword>
<feature type="transmembrane region" description="Helical" evidence="9">
    <location>
        <begin position="20"/>
        <end position="44"/>
    </location>
</feature>
<reference evidence="14" key="1">
    <citation type="submission" date="2017-05" db="EMBL/GenBank/DDBJ databases">
        <authorList>
            <person name="Barney B.M."/>
        </authorList>
    </citation>
    <scope>NUCLEOTIDE SEQUENCE [LARGE SCALE GENOMIC DNA]</scope>
    <source>
        <strain evidence="14">PSBB022</strain>
    </source>
</reference>
<keyword evidence="4 9" id="KW-1003">Cell membrane</keyword>
<dbReference type="InterPro" id="IPR010129">
    <property type="entry name" value="T1SS_HlyD"/>
</dbReference>
<dbReference type="Pfam" id="PF26002">
    <property type="entry name" value="Beta-barrel_AprE"/>
    <property type="match status" value="1"/>
</dbReference>
<evidence type="ECO:0000259" key="11">
    <source>
        <dbReference type="Pfam" id="PF25994"/>
    </source>
</evidence>
<evidence type="ECO:0000256" key="9">
    <source>
        <dbReference type="RuleBase" id="RU365093"/>
    </source>
</evidence>
<dbReference type="NCBIfam" id="TIGR01843">
    <property type="entry name" value="type_I_hlyD"/>
    <property type="match status" value="1"/>
</dbReference>
<feature type="coiled-coil region" evidence="10">
    <location>
        <begin position="103"/>
        <end position="130"/>
    </location>
</feature>
<feature type="domain" description="AprE-like beta-barrel" evidence="12">
    <location>
        <begin position="326"/>
        <end position="414"/>
    </location>
</feature>
<name>A0A266Q6T3_9GAMM</name>
<comment type="caution">
    <text evidence="13">The sequence shown here is derived from an EMBL/GenBank/DDBJ whole genome shotgun (WGS) entry which is preliminary data.</text>
</comment>
<dbReference type="GO" id="GO:0005886">
    <property type="term" value="C:plasma membrane"/>
    <property type="evidence" value="ECO:0007669"/>
    <property type="project" value="UniProtKB-SubCell"/>
</dbReference>
<protein>
    <recommendedName>
        <fullName evidence="9">Membrane fusion protein (MFP) family protein</fullName>
    </recommendedName>
</protein>
<evidence type="ECO:0000256" key="6">
    <source>
        <dbReference type="ARBA" id="ARBA00022692"/>
    </source>
</evidence>
<proteinExistence type="inferred from homology"/>
<evidence type="ECO:0000313" key="13">
    <source>
        <dbReference type="EMBL" id="OZY85597.1"/>
    </source>
</evidence>
<dbReference type="SUPFAM" id="SSF111369">
    <property type="entry name" value="HlyD-like secretion proteins"/>
    <property type="match status" value="1"/>
</dbReference>